<evidence type="ECO:0000313" key="2">
    <source>
        <dbReference type="Proteomes" id="UP000314987"/>
    </source>
</evidence>
<dbReference type="GeneTree" id="ENSGT01150000287636"/>
<organism evidence="1 2">
    <name type="scientific">Vombatus ursinus</name>
    <name type="common">Common wombat</name>
    <dbReference type="NCBI Taxonomy" id="29139"/>
    <lineage>
        <taxon>Eukaryota</taxon>
        <taxon>Metazoa</taxon>
        <taxon>Chordata</taxon>
        <taxon>Craniata</taxon>
        <taxon>Vertebrata</taxon>
        <taxon>Euteleostomi</taxon>
        <taxon>Mammalia</taxon>
        <taxon>Metatheria</taxon>
        <taxon>Diprotodontia</taxon>
        <taxon>Vombatidae</taxon>
        <taxon>Vombatus</taxon>
    </lineage>
</organism>
<reference evidence="1" key="2">
    <citation type="submission" date="2025-08" db="UniProtKB">
        <authorList>
            <consortium name="Ensembl"/>
        </authorList>
    </citation>
    <scope>IDENTIFICATION</scope>
</reference>
<keyword evidence="2" id="KW-1185">Reference proteome</keyword>
<reference evidence="1" key="3">
    <citation type="submission" date="2025-09" db="UniProtKB">
        <authorList>
            <consortium name="Ensembl"/>
        </authorList>
    </citation>
    <scope>IDENTIFICATION</scope>
</reference>
<dbReference type="Proteomes" id="UP000314987">
    <property type="component" value="Unassembled WGS sequence"/>
</dbReference>
<sequence length="50" mass="5302">MLAPEQTPLVEEVLHQTIQEASIDPGIKSETTATTILTSVTSAASYISEV</sequence>
<protein>
    <submittedName>
        <fullName evidence="1">Uncharacterized protein</fullName>
    </submittedName>
</protein>
<reference evidence="2" key="1">
    <citation type="submission" date="2018-12" db="EMBL/GenBank/DDBJ databases">
        <authorList>
            <person name="Yazar S."/>
        </authorList>
    </citation>
    <scope>NUCLEOTIDE SEQUENCE [LARGE SCALE GENOMIC DNA]</scope>
</reference>
<proteinExistence type="predicted"/>
<evidence type="ECO:0000313" key="1">
    <source>
        <dbReference type="Ensembl" id="ENSVURP00010030713.1"/>
    </source>
</evidence>
<dbReference type="Ensembl" id="ENSVURT00010034967.1">
    <property type="protein sequence ID" value="ENSVURP00010030713.1"/>
    <property type="gene ID" value="ENSVURG00010023484.1"/>
</dbReference>
<accession>A0A4X2M362</accession>
<dbReference type="AlphaFoldDB" id="A0A4X2M362"/>
<name>A0A4X2M362_VOMUR</name>